<protein>
    <submittedName>
        <fullName evidence="1">Uncharacterized protein</fullName>
    </submittedName>
</protein>
<accession>A0A087SI25</accession>
<dbReference type="AlphaFoldDB" id="A0A087SI25"/>
<dbReference type="KEGG" id="apro:F751_6037"/>
<reference evidence="1 2" key="1">
    <citation type="journal article" date="2014" name="BMC Genomics">
        <title>Oil accumulation mechanisms of the oleaginous microalga Chlorella protothecoides revealed through its genome, transcriptomes, and proteomes.</title>
        <authorList>
            <person name="Gao C."/>
            <person name="Wang Y."/>
            <person name="Shen Y."/>
            <person name="Yan D."/>
            <person name="He X."/>
            <person name="Dai J."/>
            <person name="Wu Q."/>
        </authorList>
    </citation>
    <scope>NUCLEOTIDE SEQUENCE [LARGE SCALE GENOMIC DNA]</scope>
    <source>
        <strain evidence="1 2">0710</strain>
    </source>
</reference>
<dbReference type="GeneID" id="23617428"/>
<organism evidence="1 2">
    <name type="scientific">Auxenochlorella protothecoides</name>
    <name type="common">Green microalga</name>
    <name type="synonym">Chlorella protothecoides</name>
    <dbReference type="NCBI Taxonomy" id="3075"/>
    <lineage>
        <taxon>Eukaryota</taxon>
        <taxon>Viridiplantae</taxon>
        <taxon>Chlorophyta</taxon>
        <taxon>core chlorophytes</taxon>
        <taxon>Trebouxiophyceae</taxon>
        <taxon>Chlorellales</taxon>
        <taxon>Chlorellaceae</taxon>
        <taxon>Auxenochlorella</taxon>
    </lineage>
</organism>
<dbReference type="EMBL" id="KL662116">
    <property type="protein sequence ID" value="KFM25379.1"/>
    <property type="molecule type" value="Genomic_DNA"/>
</dbReference>
<sequence>MPGCARARVTKSGQTWGRHCSLSASRPGLPSMVSSWWRSFLKGSRHGPGPRPA</sequence>
<dbReference type="Proteomes" id="UP000028924">
    <property type="component" value="Unassembled WGS sequence"/>
</dbReference>
<dbReference type="RefSeq" id="XP_011398272.1">
    <property type="nucleotide sequence ID" value="XM_011399970.1"/>
</dbReference>
<evidence type="ECO:0000313" key="2">
    <source>
        <dbReference type="Proteomes" id="UP000028924"/>
    </source>
</evidence>
<evidence type="ECO:0000313" key="1">
    <source>
        <dbReference type="EMBL" id="KFM25379.1"/>
    </source>
</evidence>
<proteinExistence type="predicted"/>
<keyword evidence="2" id="KW-1185">Reference proteome</keyword>
<gene>
    <name evidence="1" type="ORF">F751_6037</name>
</gene>
<name>A0A087SI25_AUXPR</name>